<feature type="transmembrane region" description="Helical" evidence="1">
    <location>
        <begin position="36"/>
        <end position="54"/>
    </location>
</feature>
<feature type="transmembrane region" description="Helical" evidence="1">
    <location>
        <begin position="120"/>
        <end position="144"/>
    </location>
</feature>
<dbReference type="InterPro" id="IPR053150">
    <property type="entry name" value="Teicoplanin_resist-assoc"/>
</dbReference>
<name>A0A2N0YYF7_9BACI</name>
<evidence type="ECO:0000259" key="2">
    <source>
        <dbReference type="Pfam" id="PF04892"/>
    </source>
</evidence>
<keyword evidence="1" id="KW-0812">Transmembrane</keyword>
<accession>A0A2N0YYF7</accession>
<feature type="domain" description="VanZ-like" evidence="2">
    <location>
        <begin position="76"/>
        <end position="198"/>
    </location>
</feature>
<dbReference type="Proteomes" id="UP000233375">
    <property type="component" value="Unassembled WGS sequence"/>
</dbReference>
<dbReference type="InterPro" id="IPR006976">
    <property type="entry name" value="VanZ-like"/>
</dbReference>
<sequence length="215" mass="25614">MERTFCLNVNMMKKLLYSIIFIGVLFLIWIKSDIPLSLNFPIILLMTVPFWIYYRIHKHKKYRNCHTGREIVVNLFFLYLLTVLYVTLNPFHFFPPGNKGNINLIPYVQILYQYKYKPPIFWMLYTLGNILLFVPFGFLFPALYKKRFKMAITFIVATLSSLTIELTQYFFTIDRAADIDDFILNIFGSIIGYFIYFFSKIIINKGKTIIIYFSN</sequence>
<organism evidence="3 4">
    <name type="scientific">Niallia nealsonii</name>
    <dbReference type="NCBI Taxonomy" id="115979"/>
    <lineage>
        <taxon>Bacteria</taxon>
        <taxon>Bacillati</taxon>
        <taxon>Bacillota</taxon>
        <taxon>Bacilli</taxon>
        <taxon>Bacillales</taxon>
        <taxon>Bacillaceae</taxon>
        <taxon>Niallia</taxon>
    </lineage>
</organism>
<dbReference type="AlphaFoldDB" id="A0A2N0YYF7"/>
<feature type="transmembrane region" description="Helical" evidence="1">
    <location>
        <begin position="151"/>
        <end position="171"/>
    </location>
</feature>
<gene>
    <name evidence="3" type="ORF">CWS01_17735</name>
</gene>
<proteinExistence type="predicted"/>
<evidence type="ECO:0000313" key="3">
    <source>
        <dbReference type="EMBL" id="PKG22275.1"/>
    </source>
</evidence>
<protein>
    <recommendedName>
        <fullName evidence="2">VanZ-like domain-containing protein</fullName>
    </recommendedName>
</protein>
<evidence type="ECO:0000313" key="4">
    <source>
        <dbReference type="Proteomes" id="UP000233375"/>
    </source>
</evidence>
<dbReference type="EMBL" id="PISE01000044">
    <property type="protein sequence ID" value="PKG22275.1"/>
    <property type="molecule type" value="Genomic_DNA"/>
</dbReference>
<dbReference type="PANTHER" id="PTHR36834:SF1">
    <property type="entry name" value="INTEGRAL MEMBRANE PROTEIN"/>
    <property type="match status" value="1"/>
</dbReference>
<feature type="transmembrane region" description="Helical" evidence="1">
    <location>
        <begin position="75"/>
        <end position="94"/>
    </location>
</feature>
<keyword evidence="4" id="KW-1185">Reference proteome</keyword>
<evidence type="ECO:0000256" key="1">
    <source>
        <dbReference type="SAM" id="Phobius"/>
    </source>
</evidence>
<comment type="caution">
    <text evidence="3">The sequence shown here is derived from an EMBL/GenBank/DDBJ whole genome shotgun (WGS) entry which is preliminary data.</text>
</comment>
<feature type="transmembrane region" description="Helical" evidence="1">
    <location>
        <begin position="183"/>
        <end position="203"/>
    </location>
</feature>
<keyword evidence="1" id="KW-0472">Membrane</keyword>
<keyword evidence="1" id="KW-1133">Transmembrane helix</keyword>
<dbReference type="PANTHER" id="PTHR36834">
    <property type="entry name" value="MEMBRANE PROTEIN-RELATED"/>
    <property type="match status" value="1"/>
</dbReference>
<reference evidence="3 4" key="1">
    <citation type="journal article" date="2003" name="Int. J. Syst. Evol. Microbiol.">
        <title>Bacillus nealsonii sp. nov., isolated from a spacecraft-assembly facility, whose spores are gamma-radiation resistant.</title>
        <authorList>
            <person name="Venkateswaran K."/>
            <person name="Kempf M."/>
            <person name="Chen F."/>
            <person name="Satomi M."/>
            <person name="Nicholson W."/>
            <person name="Kern R."/>
        </authorList>
    </citation>
    <scope>NUCLEOTIDE SEQUENCE [LARGE SCALE GENOMIC DNA]</scope>
    <source>
        <strain evidence="3 4">FO-92</strain>
    </source>
</reference>
<dbReference type="Pfam" id="PF04892">
    <property type="entry name" value="VanZ"/>
    <property type="match status" value="1"/>
</dbReference>
<feature type="transmembrane region" description="Helical" evidence="1">
    <location>
        <begin position="12"/>
        <end position="30"/>
    </location>
</feature>